<dbReference type="GO" id="GO:0051014">
    <property type="term" value="P:actin filament severing"/>
    <property type="evidence" value="ECO:0007669"/>
    <property type="project" value="TreeGrafter"/>
</dbReference>
<evidence type="ECO:0000313" key="2">
    <source>
        <dbReference type="EMBL" id="GFN99885.1"/>
    </source>
</evidence>
<proteinExistence type="predicted"/>
<dbReference type="PANTHER" id="PTHR11977">
    <property type="entry name" value="VILLIN"/>
    <property type="match status" value="1"/>
</dbReference>
<keyword evidence="3" id="KW-1185">Reference proteome</keyword>
<dbReference type="AlphaFoldDB" id="A0AAV3ZVB3"/>
<dbReference type="EMBL" id="BLXT01003024">
    <property type="protein sequence ID" value="GFN99885.1"/>
    <property type="molecule type" value="Genomic_DNA"/>
</dbReference>
<dbReference type="InterPro" id="IPR036886">
    <property type="entry name" value="Villin_headpiece_dom_sf"/>
</dbReference>
<dbReference type="SUPFAM" id="SSF47050">
    <property type="entry name" value="VHP, Villin headpiece domain"/>
    <property type="match status" value="1"/>
</dbReference>
<dbReference type="Gene3D" id="1.10.950.10">
    <property type="entry name" value="Villin headpiece domain"/>
    <property type="match status" value="1"/>
</dbReference>
<accession>A0AAV3ZVB3</accession>
<dbReference type="PANTHER" id="PTHR11977:SF45">
    <property type="entry name" value="SUPERVILLIN"/>
    <property type="match status" value="1"/>
</dbReference>
<gene>
    <name evidence="2" type="ORF">PoB_002639100</name>
</gene>
<reference evidence="2 3" key="1">
    <citation type="journal article" date="2021" name="Elife">
        <title>Chloroplast acquisition without the gene transfer in kleptoplastic sea slugs, Plakobranchus ocellatus.</title>
        <authorList>
            <person name="Maeda T."/>
            <person name="Takahashi S."/>
            <person name="Yoshida T."/>
            <person name="Shimamura S."/>
            <person name="Takaki Y."/>
            <person name="Nagai Y."/>
            <person name="Toyoda A."/>
            <person name="Suzuki Y."/>
            <person name="Arimoto A."/>
            <person name="Ishii H."/>
            <person name="Satoh N."/>
            <person name="Nishiyama T."/>
            <person name="Hasebe M."/>
            <person name="Maruyama T."/>
            <person name="Minagawa J."/>
            <person name="Obokata J."/>
            <person name="Shigenobu S."/>
        </authorList>
    </citation>
    <scope>NUCLEOTIDE SEQUENCE [LARGE SCALE GENOMIC DNA]</scope>
</reference>
<feature type="domain" description="HP" evidence="1">
    <location>
        <begin position="108"/>
        <end position="171"/>
    </location>
</feature>
<organism evidence="2 3">
    <name type="scientific">Plakobranchus ocellatus</name>
    <dbReference type="NCBI Taxonomy" id="259542"/>
    <lineage>
        <taxon>Eukaryota</taxon>
        <taxon>Metazoa</taxon>
        <taxon>Spiralia</taxon>
        <taxon>Lophotrochozoa</taxon>
        <taxon>Mollusca</taxon>
        <taxon>Gastropoda</taxon>
        <taxon>Heterobranchia</taxon>
        <taxon>Euthyneura</taxon>
        <taxon>Panpulmonata</taxon>
        <taxon>Sacoglossa</taxon>
        <taxon>Placobranchoidea</taxon>
        <taxon>Plakobranchidae</taxon>
        <taxon>Plakobranchus</taxon>
    </lineage>
</organism>
<dbReference type="Pfam" id="PF02209">
    <property type="entry name" value="VHP"/>
    <property type="match status" value="1"/>
</dbReference>
<sequence length="171" mass="20078">MLDDQHTVYLWQGWWPVGSYDSENVHTGSATARFNMDRRCAMETVLHYCKVKNPSDPPPAYLVCAGVEPKRFTALFPYWNVDTIVRDIASEEGKPESYQENLQDVLQRLTQTRYSLARLQERPLPEGVDPLKLEAYLDDEEFQDILEMDREEFYQLPAWKQKVEKQRVGLF</sequence>
<dbReference type="Gene3D" id="3.40.20.10">
    <property type="entry name" value="Severin"/>
    <property type="match status" value="1"/>
</dbReference>
<dbReference type="GO" id="GO:0005737">
    <property type="term" value="C:cytoplasm"/>
    <property type="evidence" value="ECO:0007669"/>
    <property type="project" value="TreeGrafter"/>
</dbReference>
<dbReference type="GO" id="GO:0015629">
    <property type="term" value="C:actin cytoskeleton"/>
    <property type="evidence" value="ECO:0007669"/>
    <property type="project" value="TreeGrafter"/>
</dbReference>
<dbReference type="InterPro" id="IPR003128">
    <property type="entry name" value="Villin_headpiece"/>
</dbReference>
<protein>
    <submittedName>
        <fullName evidence="2">Supervillin</fullName>
    </submittedName>
</protein>
<dbReference type="Proteomes" id="UP000735302">
    <property type="component" value="Unassembled WGS sequence"/>
</dbReference>
<name>A0AAV3ZVB3_9GAST</name>
<dbReference type="GO" id="GO:0008154">
    <property type="term" value="P:actin polymerization or depolymerization"/>
    <property type="evidence" value="ECO:0007669"/>
    <property type="project" value="TreeGrafter"/>
</dbReference>
<dbReference type="PROSITE" id="PS51089">
    <property type="entry name" value="HP"/>
    <property type="match status" value="1"/>
</dbReference>
<dbReference type="GO" id="GO:0005546">
    <property type="term" value="F:phosphatidylinositol-4,5-bisphosphate binding"/>
    <property type="evidence" value="ECO:0007669"/>
    <property type="project" value="TreeGrafter"/>
</dbReference>
<evidence type="ECO:0000259" key="1">
    <source>
        <dbReference type="PROSITE" id="PS51089"/>
    </source>
</evidence>
<dbReference type="GO" id="GO:0051015">
    <property type="term" value="F:actin filament binding"/>
    <property type="evidence" value="ECO:0007669"/>
    <property type="project" value="InterPro"/>
</dbReference>
<dbReference type="GO" id="GO:0051016">
    <property type="term" value="P:barbed-end actin filament capping"/>
    <property type="evidence" value="ECO:0007669"/>
    <property type="project" value="TreeGrafter"/>
</dbReference>
<dbReference type="SUPFAM" id="SSF55753">
    <property type="entry name" value="Actin depolymerizing proteins"/>
    <property type="match status" value="1"/>
</dbReference>
<dbReference type="InterPro" id="IPR007122">
    <property type="entry name" value="Villin/Gelsolin"/>
</dbReference>
<dbReference type="SMART" id="SM00153">
    <property type="entry name" value="VHP"/>
    <property type="match status" value="1"/>
</dbReference>
<comment type="caution">
    <text evidence="2">The sequence shown here is derived from an EMBL/GenBank/DDBJ whole genome shotgun (WGS) entry which is preliminary data.</text>
</comment>
<evidence type="ECO:0000313" key="3">
    <source>
        <dbReference type="Proteomes" id="UP000735302"/>
    </source>
</evidence>
<dbReference type="InterPro" id="IPR029006">
    <property type="entry name" value="ADF-H/Gelsolin-like_dom_sf"/>
</dbReference>